<sequence length="277" mass="29871">MSNTIVSVEELAAHPEWRVFDCTHSMSDPQAGHAAYLESHIPNALHAQMETVLSGPRSGSNGRNPLPDPQVFADWLGQAGLRSDDQVVCYDRGGNAAAARMWWMLRWIGFERVAVLDGGMQAWQAAGLPLTSEVPEFAPTTVSAQPDNTRFVDLEAVKASLESGDFVTVDARGAEKYHGINETTDPRGGHIPGALNRPFSQNTDASGLFKSPEALREEWQAVLGDRPMAQVVASCGSGVSAAHNLLSLELAGLKGVRLYPGSWSEWSSHPDLPAETE</sequence>
<dbReference type="SUPFAM" id="SSF52821">
    <property type="entry name" value="Rhodanese/Cell cycle control phosphatase"/>
    <property type="match status" value="2"/>
</dbReference>
<dbReference type="Pfam" id="PF00581">
    <property type="entry name" value="Rhodanese"/>
    <property type="match status" value="2"/>
</dbReference>
<dbReference type="PROSITE" id="PS00683">
    <property type="entry name" value="RHODANESE_2"/>
    <property type="match status" value="1"/>
</dbReference>
<evidence type="ECO:0000256" key="3">
    <source>
        <dbReference type="RuleBase" id="RU000507"/>
    </source>
</evidence>
<keyword evidence="6" id="KW-1185">Reference proteome</keyword>
<evidence type="ECO:0000256" key="1">
    <source>
        <dbReference type="ARBA" id="ARBA00022679"/>
    </source>
</evidence>
<dbReference type="CDD" id="cd01449">
    <property type="entry name" value="TST_Repeat_2"/>
    <property type="match status" value="1"/>
</dbReference>
<dbReference type="CDD" id="cd01448">
    <property type="entry name" value="TST_Repeat_1"/>
    <property type="match status" value="1"/>
</dbReference>
<evidence type="ECO:0000313" key="6">
    <source>
        <dbReference type="Proteomes" id="UP001438953"/>
    </source>
</evidence>
<dbReference type="EMBL" id="JAYWLC010000008">
    <property type="protein sequence ID" value="MER5172373.1"/>
    <property type="molecule type" value="Genomic_DNA"/>
</dbReference>
<name>A0ABV1SHI9_9RHOB</name>
<keyword evidence="2" id="KW-0677">Repeat</keyword>
<feature type="domain" description="Rhodanese" evidence="4">
    <location>
        <begin position="162"/>
        <end position="275"/>
    </location>
</feature>
<dbReference type="InterPro" id="IPR045078">
    <property type="entry name" value="TST/MPST-like"/>
</dbReference>
<reference evidence="5 6" key="1">
    <citation type="submission" date="2024-06" db="EMBL/GenBank/DDBJ databases">
        <title>Thioclava kandeliae sp. nov. from a rhizosphere soil sample of Kandelia candel in a mangrove.</title>
        <authorList>
            <person name="Mu T."/>
        </authorList>
    </citation>
    <scope>NUCLEOTIDE SEQUENCE [LARGE SCALE GENOMIC DNA]</scope>
    <source>
        <strain evidence="5 6">CPCC 100088</strain>
    </source>
</reference>
<dbReference type="Gene3D" id="3.40.250.10">
    <property type="entry name" value="Rhodanese-like domain"/>
    <property type="match status" value="2"/>
</dbReference>
<protein>
    <recommendedName>
        <fullName evidence="3">Sulfurtransferase</fullName>
    </recommendedName>
</protein>
<dbReference type="SMART" id="SM00450">
    <property type="entry name" value="RHOD"/>
    <property type="match status" value="2"/>
</dbReference>
<organism evidence="5 6">
    <name type="scientific">Thioclava kandeliae</name>
    <dbReference type="NCBI Taxonomy" id="3070818"/>
    <lineage>
        <taxon>Bacteria</taxon>
        <taxon>Pseudomonadati</taxon>
        <taxon>Pseudomonadota</taxon>
        <taxon>Alphaproteobacteria</taxon>
        <taxon>Rhodobacterales</taxon>
        <taxon>Paracoccaceae</taxon>
        <taxon>Thioclava</taxon>
    </lineage>
</organism>
<evidence type="ECO:0000313" key="5">
    <source>
        <dbReference type="EMBL" id="MER5172373.1"/>
    </source>
</evidence>
<dbReference type="PANTHER" id="PTHR11364">
    <property type="entry name" value="THIOSULFATE SULFERTANSFERASE"/>
    <property type="match status" value="1"/>
</dbReference>
<dbReference type="Proteomes" id="UP001438953">
    <property type="component" value="Unassembled WGS sequence"/>
</dbReference>
<evidence type="ECO:0000259" key="4">
    <source>
        <dbReference type="PROSITE" id="PS50206"/>
    </source>
</evidence>
<feature type="domain" description="Rhodanese" evidence="4">
    <location>
        <begin position="13"/>
        <end position="132"/>
    </location>
</feature>
<dbReference type="PANTHER" id="PTHR11364:SF27">
    <property type="entry name" value="SULFURTRANSFERASE"/>
    <property type="match status" value="1"/>
</dbReference>
<dbReference type="RefSeq" id="WP_350937167.1">
    <property type="nucleotide sequence ID" value="NZ_JAYWLC010000008.1"/>
</dbReference>
<proteinExistence type="predicted"/>
<evidence type="ECO:0000256" key="2">
    <source>
        <dbReference type="ARBA" id="ARBA00022737"/>
    </source>
</evidence>
<comment type="caution">
    <text evidence="5">The sequence shown here is derived from an EMBL/GenBank/DDBJ whole genome shotgun (WGS) entry which is preliminary data.</text>
</comment>
<dbReference type="GO" id="GO:0016740">
    <property type="term" value="F:transferase activity"/>
    <property type="evidence" value="ECO:0007669"/>
    <property type="project" value="UniProtKB-KW"/>
</dbReference>
<keyword evidence="1 3" id="KW-0808">Transferase</keyword>
<dbReference type="InterPro" id="IPR001307">
    <property type="entry name" value="Thiosulphate_STrfase_CS"/>
</dbReference>
<dbReference type="PROSITE" id="PS50206">
    <property type="entry name" value="RHODANESE_3"/>
    <property type="match status" value="2"/>
</dbReference>
<gene>
    <name evidence="5" type="ORF">VSX56_11370</name>
</gene>
<accession>A0ABV1SHI9</accession>
<dbReference type="InterPro" id="IPR001763">
    <property type="entry name" value="Rhodanese-like_dom"/>
</dbReference>
<dbReference type="InterPro" id="IPR036873">
    <property type="entry name" value="Rhodanese-like_dom_sf"/>
</dbReference>